<name>A0AAV2LZG6_KNICA</name>
<evidence type="ECO:0000256" key="2">
    <source>
        <dbReference type="ARBA" id="ARBA00022692"/>
    </source>
</evidence>
<dbReference type="Pfam" id="PF07782">
    <property type="entry name" value="DC_STAMP"/>
    <property type="match status" value="1"/>
</dbReference>
<keyword evidence="4 5" id="KW-0472">Membrane</keyword>
<evidence type="ECO:0000313" key="7">
    <source>
        <dbReference type="EMBL" id="CAL1606472.1"/>
    </source>
</evidence>
<reference evidence="7 8" key="1">
    <citation type="submission" date="2024-04" db="EMBL/GenBank/DDBJ databases">
        <authorList>
            <person name="Waldvogel A.-M."/>
            <person name="Schoenle A."/>
        </authorList>
    </citation>
    <scope>NUCLEOTIDE SEQUENCE [LARGE SCALE GENOMIC DNA]</scope>
</reference>
<dbReference type="Proteomes" id="UP001497482">
    <property type="component" value="Chromosome 5"/>
</dbReference>
<dbReference type="PANTHER" id="PTHR21041:SF3">
    <property type="entry name" value="OSTEOCLAST STIMULATORY TRANSMEMBRANE PROTEIN"/>
    <property type="match status" value="1"/>
</dbReference>
<feature type="transmembrane region" description="Helical" evidence="5">
    <location>
        <begin position="71"/>
        <end position="92"/>
    </location>
</feature>
<keyword evidence="3 5" id="KW-1133">Transmembrane helix</keyword>
<comment type="subcellular location">
    <subcellularLocation>
        <location evidence="1">Membrane</location>
        <topology evidence="1">Multi-pass membrane protein</topology>
    </subcellularLocation>
</comment>
<feature type="transmembrane region" description="Helical" evidence="5">
    <location>
        <begin position="38"/>
        <end position="59"/>
    </location>
</feature>
<evidence type="ECO:0000259" key="6">
    <source>
        <dbReference type="Pfam" id="PF07782"/>
    </source>
</evidence>
<evidence type="ECO:0000256" key="3">
    <source>
        <dbReference type="ARBA" id="ARBA00022989"/>
    </source>
</evidence>
<proteinExistence type="predicted"/>
<feature type="transmembrane region" description="Helical" evidence="5">
    <location>
        <begin position="195"/>
        <end position="216"/>
    </location>
</feature>
<dbReference type="EMBL" id="OZ035827">
    <property type="protein sequence ID" value="CAL1606472.1"/>
    <property type="molecule type" value="Genomic_DNA"/>
</dbReference>
<dbReference type="GO" id="GO:0016020">
    <property type="term" value="C:membrane"/>
    <property type="evidence" value="ECO:0007669"/>
    <property type="project" value="UniProtKB-SubCell"/>
</dbReference>
<keyword evidence="8" id="KW-1185">Reference proteome</keyword>
<keyword evidence="2 5" id="KW-0812">Transmembrane</keyword>
<evidence type="ECO:0000313" key="8">
    <source>
        <dbReference type="Proteomes" id="UP001497482"/>
    </source>
</evidence>
<organism evidence="7 8">
    <name type="scientific">Knipowitschia caucasica</name>
    <name type="common">Caucasian dwarf goby</name>
    <name type="synonym">Pomatoschistus caucasicus</name>
    <dbReference type="NCBI Taxonomy" id="637954"/>
    <lineage>
        <taxon>Eukaryota</taxon>
        <taxon>Metazoa</taxon>
        <taxon>Chordata</taxon>
        <taxon>Craniata</taxon>
        <taxon>Vertebrata</taxon>
        <taxon>Euteleostomi</taxon>
        <taxon>Actinopterygii</taxon>
        <taxon>Neopterygii</taxon>
        <taxon>Teleostei</taxon>
        <taxon>Neoteleostei</taxon>
        <taxon>Acanthomorphata</taxon>
        <taxon>Gobiaria</taxon>
        <taxon>Gobiiformes</taxon>
        <taxon>Gobioidei</taxon>
        <taxon>Gobiidae</taxon>
        <taxon>Gobiinae</taxon>
        <taxon>Knipowitschia</taxon>
    </lineage>
</organism>
<dbReference type="InterPro" id="IPR051856">
    <property type="entry name" value="CSR-E3_Ligase_Protein"/>
</dbReference>
<dbReference type="AlphaFoldDB" id="A0AAV2LZG6"/>
<evidence type="ECO:0000256" key="1">
    <source>
        <dbReference type="ARBA" id="ARBA00004141"/>
    </source>
</evidence>
<protein>
    <recommendedName>
        <fullName evidence="6">Dendritic cell-specific transmembrane protein-like domain-containing protein</fullName>
    </recommendedName>
</protein>
<feature type="transmembrane region" description="Helical" evidence="5">
    <location>
        <begin position="287"/>
        <end position="308"/>
    </location>
</feature>
<gene>
    <name evidence="7" type="ORF">KC01_LOCUS33648</name>
</gene>
<feature type="transmembrane region" description="Helical" evidence="5">
    <location>
        <begin position="112"/>
        <end position="138"/>
    </location>
</feature>
<accession>A0AAV2LZG6</accession>
<dbReference type="PANTHER" id="PTHR21041">
    <property type="entry name" value="DENDRITIC CELL-SPECIFIC TRANSMEMBRANE PROTEIN"/>
    <property type="match status" value="1"/>
</dbReference>
<evidence type="ECO:0000256" key="4">
    <source>
        <dbReference type="ARBA" id="ARBA00023136"/>
    </source>
</evidence>
<evidence type="ECO:0000256" key="5">
    <source>
        <dbReference type="SAM" id="Phobius"/>
    </source>
</evidence>
<dbReference type="InterPro" id="IPR012858">
    <property type="entry name" value="DC_STAMP-like"/>
</dbReference>
<feature type="domain" description="Dendritic cell-specific transmembrane protein-like" evidence="6">
    <location>
        <begin position="193"/>
        <end position="329"/>
    </location>
</feature>
<sequence>MKLVPLTALTPVRRPLSRTAHYLWSVYCCPAPLGSDLLTLLCLCLTLSITTGSLLYNWLCRTLKYSHDASVQTASIYSAAMFVVCTLCHPLRCILTMTLPTACTKEGRKLLISASCLLLVVNVLPNISSNIGAVVFILKCTTEGFTRTLLNSSEPLNKAKNDLVEETIKVAKDDLNIVSNLRNFDQYTRIDVSEVTLYFIAMASTVALDYVVFGIVEVMVPWLQDFPTTSASIDVDFKVKWFPPVFCLIPSSCVTHELTSFHRDYKWSFAPGTSLCEVTTSRPSAPVTLMLMILWLFSYFLIFVEVYAGRMRRKICASFFGAREQRRAALGARALHVCVVTL</sequence>